<evidence type="ECO:0000313" key="1">
    <source>
        <dbReference type="EMBL" id="QBY44715.1"/>
    </source>
</evidence>
<dbReference type="GeneID" id="96878257"/>
<organism evidence="1 3">
    <name type="scientific">Arsenophonus nasoniae</name>
    <name type="common">son-killer infecting Nasonia vitripennis</name>
    <dbReference type="NCBI Taxonomy" id="638"/>
    <lineage>
        <taxon>Bacteria</taxon>
        <taxon>Pseudomonadati</taxon>
        <taxon>Pseudomonadota</taxon>
        <taxon>Gammaproteobacteria</taxon>
        <taxon>Enterobacterales</taxon>
        <taxon>Morganellaceae</taxon>
        <taxon>Arsenophonus</taxon>
    </lineage>
</organism>
<dbReference type="AlphaFoldDB" id="A0A4P7KWS7"/>
<evidence type="ECO:0000313" key="4">
    <source>
        <dbReference type="Proteomes" id="UP001177592"/>
    </source>
</evidence>
<evidence type="ECO:0000313" key="2">
    <source>
        <dbReference type="EMBL" id="WGM04942.1"/>
    </source>
</evidence>
<proteinExistence type="predicted"/>
<dbReference type="EMBL" id="CP123523">
    <property type="protein sequence ID" value="WGM04942.1"/>
    <property type="molecule type" value="Genomic_DNA"/>
</dbReference>
<dbReference type="Proteomes" id="UP001177592">
    <property type="component" value="Chromosome"/>
</dbReference>
<dbReference type="Proteomes" id="UP000295134">
    <property type="component" value="Chromosome"/>
</dbReference>
<name>A0A4P7KWS7_9GAMM</name>
<dbReference type="GO" id="GO:0006270">
    <property type="term" value="P:DNA replication initiation"/>
    <property type="evidence" value="ECO:0007669"/>
    <property type="project" value="InterPro"/>
</dbReference>
<dbReference type="InterPro" id="IPR009731">
    <property type="entry name" value="P-like"/>
</dbReference>
<reference evidence="2" key="2">
    <citation type="submission" date="2023-04" db="EMBL/GenBank/DDBJ databases">
        <title>Genome dynamics across the evolutionary transition to endosymbiosis.</title>
        <authorList>
            <person name="Siozios S."/>
            <person name="Nadal-Jimenez P."/>
            <person name="Azagi T."/>
            <person name="Sprong H."/>
            <person name="Frost C.L."/>
            <person name="Parratt S.R."/>
            <person name="Taylor G."/>
            <person name="Brettell L."/>
            <person name="Lew K.C."/>
            <person name="Croft L."/>
            <person name="King K.C."/>
            <person name="Brockhurst M.A."/>
            <person name="Hypsa V."/>
            <person name="Novakova E."/>
            <person name="Darby A.C."/>
            <person name="Hurst G.D.D."/>
        </authorList>
    </citation>
    <scope>NUCLEOTIDE SEQUENCE</scope>
    <source>
        <strain evidence="2">ANv_CAN</strain>
    </source>
</reference>
<reference evidence="1 3" key="1">
    <citation type="submission" date="2019-03" db="EMBL/GenBank/DDBJ databases">
        <title>Long-read sequencing reveals hyperdense prophage content in a complex bacterial symbiont genome.</title>
        <authorList>
            <person name="Frost C.L."/>
            <person name="Siozios S."/>
            <person name="Nadal-Jimenez P."/>
            <person name="Brockhurst M.A."/>
            <person name="King K.C."/>
            <person name="Darby A.C."/>
            <person name="Hurst G.D.D."/>
        </authorList>
    </citation>
    <scope>NUCLEOTIDE SEQUENCE [LARGE SCALE GENOMIC DNA]</scope>
    <source>
        <strain evidence="1 3">FIN</strain>
    </source>
</reference>
<dbReference type="RefSeq" id="WP_026822815.1">
    <property type="nucleotide sequence ID" value="NZ_CP038613.1"/>
</dbReference>
<dbReference type="Pfam" id="PF06992">
    <property type="entry name" value="Phage_lambda_P"/>
    <property type="match status" value="1"/>
</dbReference>
<accession>A0A4P7KWS7</accession>
<gene>
    <name evidence="1" type="ORF">ArsFIN_33010</name>
    <name evidence="2" type="ORF">QE258_15330</name>
</gene>
<sequence>MQCVSTLTAQIRRQPSFAQPTENPINPQFIKLFNRFFERLKVIFPASISVLKTSAEIEIFKQQWITAFAENKINSDRHINAGLRIARQQKSPFLPSVGQFIDWCQQGLAEEYGLPTPQQLSEKLQAYCRQRGHDDIHEFDYGSNANYWLVHELYRAMIAESLNARQVEDRARLLIDGLTKKLRTGYVIPKPQLSLPQKTCMNPTSQSVALEKISAIKAKFGFGKSHSQQLQKSV</sequence>
<protein>
    <submittedName>
        <fullName evidence="1">Replication protein P</fullName>
    </submittedName>
</protein>
<dbReference type="KEGG" id="ans:ArsFIN_33010"/>
<evidence type="ECO:0000313" key="3">
    <source>
        <dbReference type="Proteomes" id="UP000295134"/>
    </source>
</evidence>
<dbReference type="EMBL" id="CP038613">
    <property type="protein sequence ID" value="QBY44715.1"/>
    <property type="molecule type" value="Genomic_DNA"/>
</dbReference>
<keyword evidence="4" id="KW-1185">Reference proteome</keyword>